<comment type="caution">
    <text evidence="6">The sequence shown here is derived from an EMBL/GenBank/DDBJ whole genome shotgun (WGS) entry which is preliminary data.</text>
</comment>
<dbReference type="GO" id="GO:0005509">
    <property type="term" value="F:calcium ion binding"/>
    <property type="evidence" value="ECO:0007669"/>
    <property type="project" value="InterPro"/>
</dbReference>
<dbReference type="Pfam" id="PF13499">
    <property type="entry name" value="EF-hand_7"/>
    <property type="match status" value="1"/>
</dbReference>
<dbReference type="PANTHER" id="PTHR10827">
    <property type="entry name" value="RETICULOCALBIN"/>
    <property type="match status" value="1"/>
</dbReference>
<feature type="domain" description="EF-hand" evidence="5">
    <location>
        <begin position="92"/>
        <end position="127"/>
    </location>
</feature>
<dbReference type="SMART" id="SM00054">
    <property type="entry name" value="EFh"/>
    <property type="match status" value="4"/>
</dbReference>
<dbReference type="PROSITE" id="PS00018">
    <property type="entry name" value="EF_HAND_1"/>
    <property type="match status" value="3"/>
</dbReference>
<dbReference type="Gene3D" id="1.10.238.10">
    <property type="entry name" value="EF-hand"/>
    <property type="match status" value="2"/>
</dbReference>
<feature type="signal peptide" evidence="4">
    <location>
        <begin position="1"/>
        <end position="30"/>
    </location>
</feature>
<dbReference type="Pfam" id="PF13202">
    <property type="entry name" value="EF-hand_5"/>
    <property type="match status" value="2"/>
</dbReference>
<keyword evidence="2" id="KW-0677">Repeat</keyword>
<feature type="domain" description="EF-hand" evidence="5">
    <location>
        <begin position="56"/>
        <end position="91"/>
    </location>
</feature>
<keyword evidence="4" id="KW-0732">Signal</keyword>
<dbReference type="InterPro" id="IPR018247">
    <property type="entry name" value="EF_Hand_1_Ca_BS"/>
</dbReference>
<proteinExistence type="predicted"/>
<feature type="compositionally biased region" description="Basic and acidic residues" evidence="3">
    <location>
        <begin position="143"/>
        <end position="161"/>
    </location>
</feature>
<dbReference type="OrthoDB" id="5470953at2"/>
<feature type="region of interest" description="Disordered" evidence="3">
    <location>
        <begin position="123"/>
        <end position="161"/>
    </location>
</feature>
<dbReference type="AlphaFoldDB" id="A0A2T6BLF4"/>
<sequence length="161" mass="16829">MTLMAGTLKTKLVLAGLGVALALTPIMAEAKGGPKGPRASFEELDANGDGGITQAEMQAHRMARFAAADADNDGSITREELLARAQEGAGERMSKRVDRMIERLDANDDGALSEAELTAAVETRGGRGFSRADADGDGSISKAEFEALGEKRRGGGHKRGE</sequence>
<dbReference type="EMBL" id="QBKS01000001">
    <property type="protein sequence ID" value="PTX56882.1"/>
    <property type="molecule type" value="Genomic_DNA"/>
</dbReference>
<evidence type="ECO:0000313" key="6">
    <source>
        <dbReference type="EMBL" id="PTX56882.1"/>
    </source>
</evidence>
<evidence type="ECO:0000256" key="2">
    <source>
        <dbReference type="ARBA" id="ARBA00022737"/>
    </source>
</evidence>
<dbReference type="InterPro" id="IPR011992">
    <property type="entry name" value="EF-hand-dom_pair"/>
</dbReference>
<reference evidence="6 7" key="1">
    <citation type="submission" date="2018-04" db="EMBL/GenBank/DDBJ databases">
        <title>Genomic Encyclopedia of Archaeal and Bacterial Type Strains, Phase II (KMG-II): from individual species to whole genera.</title>
        <authorList>
            <person name="Goeker M."/>
        </authorList>
    </citation>
    <scope>NUCLEOTIDE SEQUENCE [LARGE SCALE GENOMIC DNA]</scope>
    <source>
        <strain evidence="6 7">DSM 100977</strain>
    </source>
</reference>
<organism evidence="6 7">
    <name type="scientific">Litoreibacter ponti</name>
    <dbReference type="NCBI Taxonomy" id="1510457"/>
    <lineage>
        <taxon>Bacteria</taxon>
        <taxon>Pseudomonadati</taxon>
        <taxon>Pseudomonadota</taxon>
        <taxon>Alphaproteobacteria</taxon>
        <taxon>Rhodobacterales</taxon>
        <taxon>Roseobacteraceae</taxon>
        <taxon>Litoreibacter</taxon>
    </lineage>
</organism>
<name>A0A2T6BLF4_9RHOB</name>
<evidence type="ECO:0000313" key="7">
    <source>
        <dbReference type="Proteomes" id="UP000243978"/>
    </source>
</evidence>
<dbReference type="Proteomes" id="UP000243978">
    <property type="component" value="Unassembled WGS sequence"/>
</dbReference>
<dbReference type="PANTHER" id="PTHR10827:SF98">
    <property type="entry name" value="45 KDA CALCIUM-BINDING PROTEIN"/>
    <property type="match status" value="1"/>
</dbReference>
<evidence type="ECO:0000256" key="3">
    <source>
        <dbReference type="SAM" id="MobiDB-lite"/>
    </source>
</evidence>
<dbReference type="PROSITE" id="PS50222">
    <property type="entry name" value="EF_HAND_2"/>
    <property type="match status" value="2"/>
</dbReference>
<keyword evidence="1" id="KW-0479">Metal-binding</keyword>
<dbReference type="RefSeq" id="WP_107845029.1">
    <property type="nucleotide sequence ID" value="NZ_QBKS01000001.1"/>
</dbReference>
<accession>A0A2T6BLF4</accession>
<protein>
    <submittedName>
        <fullName evidence="6">EF hand domain-containing protein</fullName>
    </submittedName>
</protein>
<keyword evidence="7" id="KW-1185">Reference proteome</keyword>
<dbReference type="InterPro" id="IPR002048">
    <property type="entry name" value="EF_hand_dom"/>
</dbReference>
<evidence type="ECO:0000256" key="1">
    <source>
        <dbReference type="ARBA" id="ARBA00022723"/>
    </source>
</evidence>
<evidence type="ECO:0000259" key="5">
    <source>
        <dbReference type="PROSITE" id="PS50222"/>
    </source>
</evidence>
<feature type="chain" id="PRO_5015644038" evidence="4">
    <location>
        <begin position="31"/>
        <end position="161"/>
    </location>
</feature>
<evidence type="ECO:0000256" key="4">
    <source>
        <dbReference type="SAM" id="SignalP"/>
    </source>
</evidence>
<dbReference type="SUPFAM" id="SSF47473">
    <property type="entry name" value="EF-hand"/>
    <property type="match status" value="1"/>
</dbReference>
<gene>
    <name evidence="6" type="ORF">C8N43_1547</name>
</gene>